<evidence type="ECO:0000313" key="1">
    <source>
        <dbReference type="EMBL" id="CAD7275035.1"/>
    </source>
</evidence>
<evidence type="ECO:0008006" key="3">
    <source>
        <dbReference type="Google" id="ProtNLM"/>
    </source>
</evidence>
<dbReference type="AlphaFoldDB" id="A0A7R9GBN8"/>
<protein>
    <recommendedName>
        <fullName evidence="3">Neuferricin</fullName>
    </recommendedName>
</protein>
<proteinExistence type="predicted"/>
<name>A0A7R9GBN8_9CRUS</name>
<dbReference type="Gene3D" id="3.10.120.10">
    <property type="entry name" value="Cytochrome b5-like heme/steroid binding domain"/>
    <property type="match status" value="1"/>
</dbReference>
<keyword evidence="2" id="KW-1185">Reference proteome</keyword>
<dbReference type="InterPro" id="IPR036400">
    <property type="entry name" value="Cyt_B5-like_heme/steroid_sf"/>
</dbReference>
<gene>
    <name evidence="1" type="ORF">NMOB1V02_LOCUS2842</name>
</gene>
<organism evidence="1">
    <name type="scientific">Notodromas monacha</name>
    <dbReference type="NCBI Taxonomy" id="399045"/>
    <lineage>
        <taxon>Eukaryota</taxon>
        <taxon>Metazoa</taxon>
        <taxon>Ecdysozoa</taxon>
        <taxon>Arthropoda</taxon>
        <taxon>Crustacea</taxon>
        <taxon>Oligostraca</taxon>
        <taxon>Ostracoda</taxon>
        <taxon>Podocopa</taxon>
        <taxon>Podocopida</taxon>
        <taxon>Cypridocopina</taxon>
        <taxon>Cypridoidea</taxon>
        <taxon>Cyprididae</taxon>
        <taxon>Notodromas</taxon>
    </lineage>
</organism>
<dbReference type="OrthoDB" id="10257697at2759"/>
<sequence length="225" mass="25208">MGIHARRQIKYYSSHGNYEKGRGGFVANCYFPSSYRVLVTSDLDFSCRDATRAFVTGDFSPEGLIDDVDGLSDADLRGLDEWSKFYDREYSYVGKLSGRYYDAKGRPTAYQKQFTKNLRKAFQSKDAEESLRKIFPPCNSEWKQDSGGRVWCSERSGGVERSWAGVPRKFFEPGTGKFRCACVKNFGEPLFGGGGADDVGDLSNPNLMEYEGCAKDSVSCQLPKN</sequence>
<dbReference type="Proteomes" id="UP000678499">
    <property type="component" value="Unassembled WGS sequence"/>
</dbReference>
<accession>A0A7R9GBN8</accession>
<evidence type="ECO:0000313" key="2">
    <source>
        <dbReference type="Proteomes" id="UP000678499"/>
    </source>
</evidence>
<dbReference type="SUPFAM" id="SSF55856">
    <property type="entry name" value="Cytochrome b5-like heme/steroid binding domain"/>
    <property type="match status" value="1"/>
</dbReference>
<reference evidence="1" key="1">
    <citation type="submission" date="2020-11" db="EMBL/GenBank/DDBJ databases">
        <authorList>
            <person name="Tran Van P."/>
        </authorList>
    </citation>
    <scope>NUCLEOTIDE SEQUENCE</scope>
</reference>
<dbReference type="EMBL" id="OA882383">
    <property type="protein sequence ID" value="CAD7275035.1"/>
    <property type="molecule type" value="Genomic_DNA"/>
</dbReference>
<dbReference type="EMBL" id="CAJPEX010000346">
    <property type="protein sequence ID" value="CAG0915187.1"/>
    <property type="molecule type" value="Genomic_DNA"/>
</dbReference>